<keyword evidence="1" id="KW-0812">Transmembrane</keyword>
<sequence>MKLWRGVNVYWTVVFIGLAILVNRWEFSPASHGVHVSKMLAYGILAIGAVLILFIQLAWRYYLAGKAKDQALEKRKQQSNPKELAKF</sequence>
<dbReference type="EMBL" id="JARQBJ010000001">
    <property type="protein sequence ID" value="MDT2809096.1"/>
    <property type="molecule type" value="Genomic_DNA"/>
</dbReference>
<keyword evidence="1" id="KW-1133">Transmembrane helix</keyword>
<evidence type="ECO:0000313" key="3">
    <source>
        <dbReference type="Proteomes" id="UP001256711"/>
    </source>
</evidence>
<name>A0AAW8TS16_9ENTE</name>
<reference evidence="2" key="1">
    <citation type="submission" date="2023-03" db="EMBL/GenBank/DDBJ databases">
        <authorList>
            <person name="Shen W."/>
            <person name="Cai J."/>
        </authorList>
    </citation>
    <scope>NUCLEOTIDE SEQUENCE</scope>
    <source>
        <strain evidence="2">B226-2</strain>
    </source>
</reference>
<gene>
    <name evidence="2" type="ORF">P7H43_01135</name>
</gene>
<evidence type="ECO:0000256" key="1">
    <source>
        <dbReference type="SAM" id="Phobius"/>
    </source>
</evidence>
<evidence type="ECO:0008006" key="4">
    <source>
        <dbReference type="Google" id="ProtNLM"/>
    </source>
</evidence>
<feature type="transmembrane region" description="Helical" evidence="1">
    <location>
        <begin position="39"/>
        <end position="59"/>
    </location>
</feature>
<keyword evidence="1" id="KW-0472">Membrane</keyword>
<organism evidence="2 3">
    <name type="scientific">Enterococcus asini</name>
    <dbReference type="NCBI Taxonomy" id="57732"/>
    <lineage>
        <taxon>Bacteria</taxon>
        <taxon>Bacillati</taxon>
        <taxon>Bacillota</taxon>
        <taxon>Bacilli</taxon>
        <taxon>Lactobacillales</taxon>
        <taxon>Enterococcaceae</taxon>
        <taxon>Enterococcus</taxon>
    </lineage>
</organism>
<proteinExistence type="predicted"/>
<comment type="caution">
    <text evidence="2">The sequence shown here is derived from an EMBL/GenBank/DDBJ whole genome shotgun (WGS) entry which is preliminary data.</text>
</comment>
<dbReference type="AlphaFoldDB" id="A0AAW8TS16"/>
<evidence type="ECO:0000313" key="2">
    <source>
        <dbReference type="EMBL" id="MDT2809096.1"/>
    </source>
</evidence>
<dbReference type="RefSeq" id="WP_311834850.1">
    <property type="nucleotide sequence ID" value="NZ_JARQBJ010000001.1"/>
</dbReference>
<accession>A0AAW8TS16</accession>
<feature type="transmembrane region" description="Helical" evidence="1">
    <location>
        <begin position="7"/>
        <end position="27"/>
    </location>
</feature>
<dbReference type="Proteomes" id="UP001256711">
    <property type="component" value="Unassembled WGS sequence"/>
</dbReference>
<protein>
    <recommendedName>
        <fullName evidence="4">DUF3923 family protein</fullName>
    </recommendedName>
</protein>